<dbReference type="Proteomes" id="UP000642070">
    <property type="component" value="Unassembled WGS sequence"/>
</dbReference>
<dbReference type="NCBIfam" id="NF038083">
    <property type="entry name" value="CU044_5270_fam"/>
    <property type="match status" value="1"/>
</dbReference>
<sequence>MLREAFGPDATPPDAARDRARVALLDRMAPAAPRRRSRRWVLRAGLTGAVAAAAVVAGVAVENLGSPDGGGPLPFPRPANAAEVLENAAWAAGRKPWRNPRPDQFMYKETQELRNPPEIERDDPNGHLRLDVARNVVRREWHRVDAQIWARTENGRLVIERQGDGAYWSRLDYAELARLTTADKWLAWDRTPRNYGVDLPRIPGQYVLPPAVEAALFRALARRDGVRLNPDAVNIDGRPAIGLGQVLEGYLAEELLFDRETYALIGERLVAVADHTNIDEHGNPDVTRNGELHVQRIYTASAIVDHPGDTR</sequence>
<reference evidence="1" key="1">
    <citation type="journal article" date="2014" name="Int. J. Syst. Evol. Microbiol.">
        <title>Complete genome sequence of Corynebacterium casei LMG S-19264T (=DSM 44701T), isolated from a smear-ripened cheese.</title>
        <authorList>
            <consortium name="US DOE Joint Genome Institute (JGI-PGF)"/>
            <person name="Walter F."/>
            <person name="Albersmeier A."/>
            <person name="Kalinowski J."/>
            <person name="Ruckert C."/>
        </authorList>
    </citation>
    <scope>NUCLEOTIDE SEQUENCE</scope>
    <source>
        <strain evidence="1">JCM 19831</strain>
    </source>
</reference>
<comment type="caution">
    <text evidence="1">The sequence shown here is derived from an EMBL/GenBank/DDBJ whole genome shotgun (WGS) entry which is preliminary data.</text>
</comment>
<evidence type="ECO:0000313" key="2">
    <source>
        <dbReference type="Proteomes" id="UP000642070"/>
    </source>
</evidence>
<organism evidence="1 2">
    <name type="scientific">Dactylosporangium sucinum</name>
    <dbReference type="NCBI Taxonomy" id="1424081"/>
    <lineage>
        <taxon>Bacteria</taxon>
        <taxon>Bacillati</taxon>
        <taxon>Actinomycetota</taxon>
        <taxon>Actinomycetes</taxon>
        <taxon>Micromonosporales</taxon>
        <taxon>Micromonosporaceae</taxon>
        <taxon>Dactylosporangium</taxon>
    </lineage>
</organism>
<reference evidence="1" key="2">
    <citation type="submission" date="2020-09" db="EMBL/GenBank/DDBJ databases">
        <authorList>
            <person name="Sun Q."/>
            <person name="Ohkuma M."/>
        </authorList>
    </citation>
    <scope>NUCLEOTIDE SEQUENCE</scope>
    <source>
        <strain evidence="1">JCM 19831</strain>
    </source>
</reference>
<proteinExistence type="predicted"/>
<evidence type="ECO:0000313" key="1">
    <source>
        <dbReference type="EMBL" id="GGM67864.1"/>
    </source>
</evidence>
<name>A0A917X407_9ACTN</name>
<dbReference type="EMBL" id="BMPI01000056">
    <property type="protein sequence ID" value="GGM67864.1"/>
    <property type="molecule type" value="Genomic_DNA"/>
</dbReference>
<protein>
    <submittedName>
        <fullName evidence="1">Uncharacterized protein</fullName>
    </submittedName>
</protein>
<dbReference type="InterPro" id="IPR047789">
    <property type="entry name" value="CU044_5270-like"/>
</dbReference>
<dbReference type="AlphaFoldDB" id="A0A917X407"/>
<keyword evidence="2" id="KW-1185">Reference proteome</keyword>
<gene>
    <name evidence="1" type="ORF">GCM10007977_082100</name>
</gene>
<accession>A0A917X407</accession>